<accession>A0A699XFW3</accession>
<protein>
    <recommendedName>
        <fullName evidence="2">Transposase (Putative), gypsy type</fullName>
    </recommendedName>
</protein>
<reference evidence="1" key="1">
    <citation type="journal article" date="2019" name="Sci. Rep.">
        <title>Draft genome of Tanacetum cinerariifolium, the natural source of mosquito coil.</title>
        <authorList>
            <person name="Yamashiro T."/>
            <person name="Shiraishi A."/>
            <person name="Satake H."/>
            <person name="Nakayama K."/>
        </authorList>
    </citation>
    <scope>NUCLEOTIDE SEQUENCE</scope>
</reference>
<evidence type="ECO:0000313" key="1">
    <source>
        <dbReference type="EMBL" id="GFD58952.1"/>
    </source>
</evidence>
<dbReference type="EMBL" id="BKCJ011859402">
    <property type="protein sequence ID" value="GFD58952.1"/>
    <property type="molecule type" value="Genomic_DNA"/>
</dbReference>
<feature type="non-terminal residue" evidence="1">
    <location>
        <position position="1"/>
    </location>
</feature>
<name>A0A699XFW3_TANCI</name>
<feature type="non-terminal residue" evidence="1">
    <location>
        <position position="83"/>
    </location>
</feature>
<sequence length="83" mass="9635">LDLQVSNERLSQQVATLQEQVSGEEKLKAAFEEFKRYEDNRVEQRCAEMDARLDALSIDFDEELYPYMLTAIAGHRWVIGRGL</sequence>
<organism evidence="1">
    <name type="scientific">Tanacetum cinerariifolium</name>
    <name type="common">Dalmatian daisy</name>
    <name type="synonym">Chrysanthemum cinerariifolium</name>
    <dbReference type="NCBI Taxonomy" id="118510"/>
    <lineage>
        <taxon>Eukaryota</taxon>
        <taxon>Viridiplantae</taxon>
        <taxon>Streptophyta</taxon>
        <taxon>Embryophyta</taxon>
        <taxon>Tracheophyta</taxon>
        <taxon>Spermatophyta</taxon>
        <taxon>Magnoliopsida</taxon>
        <taxon>eudicotyledons</taxon>
        <taxon>Gunneridae</taxon>
        <taxon>Pentapetalae</taxon>
        <taxon>asterids</taxon>
        <taxon>campanulids</taxon>
        <taxon>Asterales</taxon>
        <taxon>Asteraceae</taxon>
        <taxon>Asteroideae</taxon>
        <taxon>Anthemideae</taxon>
        <taxon>Anthemidinae</taxon>
        <taxon>Tanacetum</taxon>
    </lineage>
</organism>
<proteinExistence type="predicted"/>
<comment type="caution">
    <text evidence="1">The sequence shown here is derived from an EMBL/GenBank/DDBJ whole genome shotgun (WGS) entry which is preliminary data.</text>
</comment>
<gene>
    <name evidence="1" type="ORF">Tci_930921</name>
</gene>
<evidence type="ECO:0008006" key="2">
    <source>
        <dbReference type="Google" id="ProtNLM"/>
    </source>
</evidence>
<dbReference type="AlphaFoldDB" id="A0A699XFW3"/>